<dbReference type="PANTHER" id="PTHR43409:SF7">
    <property type="entry name" value="BLL1977 PROTEIN"/>
    <property type="match status" value="1"/>
</dbReference>
<dbReference type="PANTHER" id="PTHR43409">
    <property type="entry name" value="ANAEROBIC MAGNESIUM-PROTOPORPHYRIN IX MONOMETHYL ESTER CYCLASE-RELATED"/>
    <property type="match status" value="1"/>
</dbReference>
<evidence type="ECO:0000256" key="6">
    <source>
        <dbReference type="ARBA" id="ARBA00023004"/>
    </source>
</evidence>
<dbReference type="PROSITE" id="PS51332">
    <property type="entry name" value="B12_BINDING"/>
    <property type="match status" value="1"/>
</dbReference>
<organism evidence="10">
    <name type="scientific">marine sediment metagenome</name>
    <dbReference type="NCBI Taxonomy" id="412755"/>
    <lineage>
        <taxon>unclassified sequences</taxon>
        <taxon>metagenomes</taxon>
        <taxon>ecological metagenomes</taxon>
    </lineage>
</organism>
<dbReference type="GO" id="GO:0046872">
    <property type="term" value="F:metal ion binding"/>
    <property type="evidence" value="ECO:0007669"/>
    <property type="project" value="UniProtKB-KW"/>
</dbReference>
<dbReference type="Gene3D" id="3.80.30.20">
    <property type="entry name" value="tm_1862 like domain"/>
    <property type="match status" value="1"/>
</dbReference>
<keyword evidence="6" id="KW-0408">Iron</keyword>
<keyword evidence="4" id="KW-0949">S-adenosyl-L-methionine</keyword>
<dbReference type="SFLD" id="SFLDG01082">
    <property type="entry name" value="B12-binding_domain_containing"/>
    <property type="match status" value="1"/>
</dbReference>
<keyword evidence="5" id="KW-0479">Metal-binding</keyword>
<dbReference type="InterPro" id="IPR036724">
    <property type="entry name" value="Cobalamin-bd_sf"/>
</dbReference>
<keyword evidence="2" id="KW-0489">Methyltransferase</keyword>
<protein>
    <submittedName>
        <fullName evidence="10">Uncharacterized protein</fullName>
    </submittedName>
</protein>
<proteinExistence type="predicted"/>
<evidence type="ECO:0000256" key="7">
    <source>
        <dbReference type="ARBA" id="ARBA00023014"/>
    </source>
</evidence>
<name>A0A0F9R3E7_9ZZZZ</name>
<dbReference type="GO" id="GO:0051539">
    <property type="term" value="F:4 iron, 4 sulfur cluster binding"/>
    <property type="evidence" value="ECO:0007669"/>
    <property type="project" value="UniProtKB-KW"/>
</dbReference>
<keyword evidence="3" id="KW-0808">Transferase</keyword>
<dbReference type="InterPro" id="IPR023404">
    <property type="entry name" value="rSAM_horseshoe"/>
</dbReference>
<dbReference type="SUPFAM" id="SSF52242">
    <property type="entry name" value="Cobalamin (vitamin B12)-binding domain"/>
    <property type="match status" value="1"/>
</dbReference>
<comment type="caution">
    <text evidence="10">The sequence shown here is derived from an EMBL/GenBank/DDBJ whole genome shotgun (WGS) entry which is preliminary data.</text>
</comment>
<dbReference type="GO" id="GO:0003824">
    <property type="term" value="F:catalytic activity"/>
    <property type="evidence" value="ECO:0007669"/>
    <property type="project" value="InterPro"/>
</dbReference>
<dbReference type="PROSITE" id="PS51918">
    <property type="entry name" value="RADICAL_SAM"/>
    <property type="match status" value="1"/>
</dbReference>
<evidence type="ECO:0000259" key="8">
    <source>
        <dbReference type="PROSITE" id="PS51332"/>
    </source>
</evidence>
<evidence type="ECO:0000256" key="1">
    <source>
        <dbReference type="ARBA" id="ARBA00001966"/>
    </source>
</evidence>
<dbReference type="InterPro" id="IPR006638">
    <property type="entry name" value="Elp3/MiaA/NifB-like_rSAM"/>
</dbReference>
<dbReference type="Pfam" id="PF02310">
    <property type="entry name" value="B12-binding"/>
    <property type="match status" value="1"/>
</dbReference>
<dbReference type="InterPro" id="IPR051198">
    <property type="entry name" value="BchE-like"/>
</dbReference>
<accession>A0A0F9R3E7</accession>
<reference evidence="10" key="1">
    <citation type="journal article" date="2015" name="Nature">
        <title>Complex archaea that bridge the gap between prokaryotes and eukaryotes.</title>
        <authorList>
            <person name="Spang A."/>
            <person name="Saw J.H."/>
            <person name="Jorgensen S.L."/>
            <person name="Zaremba-Niedzwiedzka K."/>
            <person name="Martijn J."/>
            <person name="Lind A.E."/>
            <person name="van Eijk R."/>
            <person name="Schleper C."/>
            <person name="Guy L."/>
            <person name="Ettema T.J."/>
        </authorList>
    </citation>
    <scope>NUCLEOTIDE SEQUENCE</scope>
</reference>
<keyword evidence="7" id="KW-0411">Iron-sulfur</keyword>
<evidence type="ECO:0000256" key="3">
    <source>
        <dbReference type="ARBA" id="ARBA00022679"/>
    </source>
</evidence>
<feature type="domain" description="Radical SAM core" evidence="9">
    <location>
        <begin position="193"/>
        <end position="420"/>
    </location>
</feature>
<dbReference type="InterPro" id="IPR006158">
    <property type="entry name" value="Cobalamin-bd"/>
</dbReference>
<dbReference type="Pfam" id="PF04055">
    <property type="entry name" value="Radical_SAM"/>
    <property type="match status" value="1"/>
</dbReference>
<dbReference type="CDD" id="cd02068">
    <property type="entry name" value="radical_SAM_B12_BD"/>
    <property type="match status" value="1"/>
</dbReference>
<evidence type="ECO:0000313" key="10">
    <source>
        <dbReference type="EMBL" id="KKN43757.1"/>
    </source>
</evidence>
<evidence type="ECO:0000256" key="2">
    <source>
        <dbReference type="ARBA" id="ARBA00022603"/>
    </source>
</evidence>
<dbReference type="SMART" id="SM00729">
    <property type="entry name" value="Elp3"/>
    <property type="match status" value="1"/>
</dbReference>
<feature type="domain" description="B12-binding" evidence="8">
    <location>
        <begin position="9"/>
        <end position="143"/>
    </location>
</feature>
<comment type="cofactor">
    <cofactor evidence="1">
        <name>[4Fe-4S] cluster</name>
        <dbReference type="ChEBI" id="CHEBI:49883"/>
    </cofactor>
</comment>
<gene>
    <name evidence="10" type="ORF">LCGC14_0700050</name>
</gene>
<dbReference type="CDD" id="cd01335">
    <property type="entry name" value="Radical_SAM"/>
    <property type="match status" value="1"/>
</dbReference>
<dbReference type="EMBL" id="LAZR01001491">
    <property type="protein sequence ID" value="KKN43757.1"/>
    <property type="molecule type" value="Genomic_DNA"/>
</dbReference>
<dbReference type="SFLD" id="SFLDG01123">
    <property type="entry name" value="methyltransferase_(Class_B)"/>
    <property type="match status" value="1"/>
</dbReference>
<evidence type="ECO:0000256" key="4">
    <source>
        <dbReference type="ARBA" id="ARBA00022691"/>
    </source>
</evidence>
<dbReference type="AlphaFoldDB" id="A0A0F9R3E7"/>
<dbReference type="Gene3D" id="3.40.50.280">
    <property type="entry name" value="Cobalamin-binding domain"/>
    <property type="match status" value="1"/>
</dbReference>
<dbReference type="InterPro" id="IPR058240">
    <property type="entry name" value="rSAM_sf"/>
</dbReference>
<dbReference type="SUPFAM" id="SSF102114">
    <property type="entry name" value="Radical SAM enzymes"/>
    <property type="match status" value="1"/>
</dbReference>
<sequence length="482" mass="54926">MEKPILFLNIPCPPGEKRVMGFQPLSLISLGSYLEQHGEKVVILDGRAEGLTFGEIIKRIKNINPCLVGISTFTPFIAYAYNFSTLLKKNCPDINILLGGPHINATYPETMGDCLDVDFCIYGEGEESLLGLSRAIRSKYHDYTNINGLIYRSDGKFIVNPPRSTFVDLNNLPPLNYNLIDNFNIRNYDSIFAMGKKAMAMVVSRGCPFRCTFCGAQVTHGRRVRYASVEKVVDEIEDRMSGYGIGYVSMKDSTFTVNRRWVIDFCRKLIKKKTDLKWGCNVRVDCIDEELLDLMVRSGLVNIGFGIESGTERILKVIKKGITIEQIKKTISLVKNYDLLIGAGFMLGNFSETLEEVHKTVKFAKELAIPLTAFSSTVVYPGTPLYKQAKLDNTLRSEKWYIKKDEKGNFIPTGLTAGNLKFRDYDSETEARQAYRKFYFNLGYLFNFIKLIIRRPGLVKYSLFYLWKIVKLVFLKRKSQHI</sequence>
<dbReference type="SFLD" id="SFLDS00029">
    <property type="entry name" value="Radical_SAM"/>
    <property type="match status" value="1"/>
</dbReference>
<evidence type="ECO:0000256" key="5">
    <source>
        <dbReference type="ARBA" id="ARBA00022723"/>
    </source>
</evidence>
<dbReference type="GO" id="GO:0031419">
    <property type="term" value="F:cobalamin binding"/>
    <property type="evidence" value="ECO:0007669"/>
    <property type="project" value="InterPro"/>
</dbReference>
<evidence type="ECO:0000259" key="9">
    <source>
        <dbReference type="PROSITE" id="PS51918"/>
    </source>
</evidence>
<dbReference type="InterPro" id="IPR034466">
    <property type="entry name" value="Methyltransferase_Class_B"/>
</dbReference>
<dbReference type="InterPro" id="IPR007197">
    <property type="entry name" value="rSAM"/>
</dbReference>